<dbReference type="Pfam" id="PF19570">
    <property type="entry name" value="DUF6088"/>
    <property type="match status" value="1"/>
</dbReference>
<dbReference type="OrthoDB" id="9798200at2"/>
<organism evidence="1 2">
    <name type="scientific">Duffyella gerundensis</name>
    <dbReference type="NCBI Taxonomy" id="1619313"/>
    <lineage>
        <taxon>Bacteria</taxon>
        <taxon>Pseudomonadati</taxon>
        <taxon>Pseudomonadota</taxon>
        <taxon>Gammaproteobacteria</taxon>
        <taxon>Enterobacterales</taxon>
        <taxon>Erwiniaceae</taxon>
        <taxon>Duffyella</taxon>
    </lineage>
</organism>
<keyword evidence="2" id="KW-1185">Reference proteome</keyword>
<sequence length="226" mass="25288">MSIQQQVARQVAATPPGKIIVSRDFPAWKSAPNGLSKALSRLVASGELARFAKGQFYRPKTGMFGQQQPTDSEKLRPLLFENGKRTGYITGLRLFNILGLTTQLSRTIEISRNSTKQNKKIGALEIIIIPSRAPVTDINIPYLEILDVVRALSRIPDTSLETTIARLRSLLKKNNAIEKETLINLALTYYPPATRYRLAHIISPLAPELEKRLRASLNPTSRFRIV</sequence>
<name>A0A0U5E5S8_9GAMM</name>
<accession>A0A0U5E5S8</accession>
<dbReference type="EMBL" id="LN907827">
    <property type="protein sequence ID" value="CUU22397.1"/>
    <property type="molecule type" value="Genomic_DNA"/>
</dbReference>
<evidence type="ECO:0008006" key="3">
    <source>
        <dbReference type="Google" id="ProtNLM"/>
    </source>
</evidence>
<dbReference type="KEGG" id="ege:EM595_0160"/>
<dbReference type="STRING" id="1619313.EM595_0160"/>
<reference evidence="2" key="1">
    <citation type="submission" date="2015-11" db="EMBL/GenBank/DDBJ databases">
        <authorList>
            <person name="Blom J."/>
        </authorList>
    </citation>
    <scope>NUCLEOTIDE SEQUENCE [LARGE SCALE GENOMIC DNA]</scope>
</reference>
<evidence type="ECO:0000313" key="1">
    <source>
        <dbReference type="EMBL" id="CUU22397.1"/>
    </source>
</evidence>
<evidence type="ECO:0000313" key="2">
    <source>
        <dbReference type="Proteomes" id="UP000059419"/>
    </source>
</evidence>
<dbReference type="RefSeq" id="WP_067426845.1">
    <property type="nucleotide sequence ID" value="NZ_CP073262.1"/>
</dbReference>
<dbReference type="GeneID" id="84614841"/>
<protein>
    <recommendedName>
        <fullName evidence="3">AbiEi antitoxin C-terminal domain-containing protein</fullName>
    </recommendedName>
</protein>
<dbReference type="AlphaFoldDB" id="A0A0U5E5S8"/>
<dbReference type="PATRIC" id="fig|1619313.3.peg.164"/>
<dbReference type="InterPro" id="IPR045738">
    <property type="entry name" value="DUF6088"/>
</dbReference>
<dbReference type="Proteomes" id="UP000059419">
    <property type="component" value="Chromosome 1"/>
</dbReference>
<proteinExistence type="predicted"/>
<gene>
    <name evidence="1" type="ORF">EM595_0160</name>
</gene>